<dbReference type="Gene3D" id="2.170.130.10">
    <property type="entry name" value="TonB-dependent receptor, plug domain"/>
    <property type="match status" value="1"/>
</dbReference>
<evidence type="ECO:0000313" key="5">
    <source>
        <dbReference type="Proteomes" id="UP001229955"/>
    </source>
</evidence>
<feature type="domain" description="TonB-dependent receptor plug" evidence="2">
    <location>
        <begin position="50"/>
        <end position="138"/>
    </location>
</feature>
<reference evidence="3" key="1">
    <citation type="submission" date="2023-07" db="EMBL/GenBank/DDBJ databases">
        <authorList>
            <person name="Haufschild T."/>
            <person name="Kallscheuer N."/>
            <person name="Hammer J."/>
            <person name="Kohn T."/>
            <person name="Kabuu M."/>
            <person name="Jogler M."/>
            <person name="Wohfarth N."/>
            <person name="Heuer A."/>
            <person name="Rohde M."/>
            <person name="van Teeseling M.C.F."/>
            <person name="Jogler C."/>
        </authorList>
    </citation>
    <scope>NUCLEOTIDE SEQUENCE</scope>
    <source>
        <strain evidence="3">Strain 138</strain>
        <strain evidence="4">Strain 318</strain>
    </source>
</reference>
<feature type="region of interest" description="Disordered" evidence="1">
    <location>
        <begin position="1"/>
        <end position="29"/>
    </location>
</feature>
<accession>A0AA49K0V4</accession>
<organism evidence="3">
    <name type="scientific">Pseudogemmatithrix spongiicola</name>
    <dbReference type="NCBI Taxonomy" id="3062599"/>
    <lineage>
        <taxon>Bacteria</taxon>
        <taxon>Pseudomonadati</taxon>
        <taxon>Gemmatimonadota</taxon>
        <taxon>Gemmatimonadia</taxon>
        <taxon>Gemmatimonadales</taxon>
        <taxon>Gemmatimonadaceae</taxon>
        <taxon>Pseudogemmatithrix</taxon>
    </lineage>
</organism>
<evidence type="ECO:0000256" key="1">
    <source>
        <dbReference type="SAM" id="MobiDB-lite"/>
    </source>
</evidence>
<sequence>MSCLGAQDTVPLRNDSTAARRDSTPPRDTLKTAFAAAERPRGAELRGRQYVWSRETIFVTGAQNLAELIAEVPGASIVRSGYLMAPIVTSWQGQPGRVRVFLDGVELDALDARMGEQLDLAAIPLYGLEEVAVERAATELRVHLRTWRAERTTPETRVDVGTGAENFTLYRGYYARRLHNGGGFQIAAQQFSVINGLTRGDGDSFGGVARLGWAAGDWSVDAVGMSSGRKRAATRRYVRGSAPVDVAIPRFEGSERLGYLRVGFRQPEAEGFWAQAIAATQAYMEDDSLASSGTTPDPDTLRSQSQYVLTGGWTQGALRLSAAARYRVRGGEARLAPSIRASYERERLALAAFAEVDGPDSTRRVDVSARLLPLRWLSLGLAAGQQTPANAAVQGPDRSTARAELGLELPRHWLRVGAVQQSEARVAGLAIYDTLFTAARIPESRGFSLAFGGQVWGPFSLDVYGVDWGDEQFYRPRHQVRSALQVETGLRRWLKRDTFWLRGSFVHDYRSDLLAPGAGGTVLKAKGTGVQAILIDIRLGQAHIFFHNRNFTGEVYETVPGYLMPRLIQQYGVRWEFWN</sequence>
<dbReference type="SUPFAM" id="SSF56935">
    <property type="entry name" value="Porins"/>
    <property type="match status" value="1"/>
</dbReference>
<dbReference type="EMBL" id="CP130613">
    <property type="protein sequence ID" value="WKW15168.1"/>
    <property type="molecule type" value="Genomic_DNA"/>
</dbReference>
<protein>
    <recommendedName>
        <fullName evidence="2">TonB-dependent receptor plug domain-containing protein</fullName>
    </recommendedName>
</protein>
<dbReference type="KEGG" id="pspc:Strain318_001543"/>
<feature type="compositionally biased region" description="Basic and acidic residues" evidence="1">
    <location>
        <begin position="18"/>
        <end position="29"/>
    </location>
</feature>
<evidence type="ECO:0000313" key="3">
    <source>
        <dbReference type="EMBL" id="WKW12260.1"/>
    </source>
</evidence>
<dbReference type="EMBL" id="CP130612">
    <property type="protein sequence ID" value="WKW12260.1"/>
    <property type="molecule type" value="Genomic_DNA"/>
</dbReference>
<evidence type="ECO:0000313" key="4">
    <source>
        <dbReference type="EMBL" id="WKW15168.1"/>
    </source>
</evidence>
<dbReference type="InterPro" id="IPR037066">
    <property type="entry name" value="Plug_dom_sf"/>
</dbReference>
<evidence type="ECO:0000259" key="2">
    <source>
        <dbReference type="Pfam" id="PF07715"/>
    </source>
</evidence>
<dbReference type="RefSeq" id="WP_367885137.1">
    <property type="nucleotide sequence ID" value="NZ_CP130612.1"/>
</dbReference>
<name>A0AA49JUQ3_9BACT</name>
<dbReference type="InterPro" id="IPR012910">
    <property type="entry name" value="Plug_dom"/>
</dbReference>
<dbReference type="AlphaFoldDB" id="A0AA49JUQ3"/>
<proteinExistence type="predicted"/>
<dbReference type="Proteomes" id="UP001229955">
    <property type="component" value="Chromosome"/>
</dbReference>
<accession>A0AA49JUQ3</accession>
<keyword evidence="5" id="KW-1185">Reference proteome</keyword>
<dbReference type="Pfam" id="PF07715">
    <property type="entry name" value="Plug"/>
    <property type="match status" value="1"/>
</dbReference>
<gene>
    <name evidence="3" type="ORF">Strain138_001543</name>
    <name evidence="4" type="ORF">Strain318_001543</name>
</gene>